<dbReference type="EMBL" id="CP000512">
    <property type="protein sequence ID" value="ABM34734.1"/>
    <property type="molecule type" value="Genomic_DNA"/>
</dbReference>
<dbReference type="SUPFAM" id="SSF53474">
    <property type="entry name" value="alpha/beta-Hydrolases"/>
    <property type="match status" value="1"/>
</dbReference>
<feature type="compositionally biased region" description="Basic residues" evidence="1">
    <location>
        <begin position="388"/>
        <end position="399"/>
    </location>
</feature>
<feature type="compositionally biased region" description="Low complexity" evidence="1">
    <location>
        <begin position="343"/>
        <end position="366"/>
    </location>
</feature>
<protein>
    <submittedName>
        <fullName evidence="3">Acetyltransferase and hydrolase with the alpha/beta hydrolase fold-like protein</fullName>
    </submittedName>
</protein>
<organism evidence="3 4">
    <name type="scientific">Paracidovorax citrulli (strain AAC00-1)</name>
    <name type="common">Acidovorax citrulli</name>
    <dbReference type="NCBI Taxonomy" id="397945"/>
    <lineage>
        <taxon>Bacteria</taxon>
        <taxon>Pseudomonadati</taxon>
        <taxon>Pseudomonadota</taxon>
        <taxon>Betaproteobacteria</taxon>
        <taxon>Burkholderiales</taxon>
        <taxon>Comamonadaceae</taxon>
        <taxon>Paracidovorax</taxon>
    </lineage>
</organism>
<evidence type="ECO:0000259" key="2">
    <source>
        <dbReference type="Pfam" id="PF12697"/>
    </source>
</evidence>
<dbReference type="PANTHER" id="PTHR37946:SF1">
    <property type="entry name" value="SLL1969 PROTEIN"/>
    <property type="match status" value="1"/>
</dbReference>
<dbReference type="Proteomes" id="UP000002596">
    <property type="component" value="Chromosome"/>
</dbReference>
<dbReference type="InterPro" id="IPR029058">
    <property type="entry name" value="AB_hydrolase_fold"/>
</dbReference>
<evidence type="ECO:0000313" key="4">
    <source>
        <dbReference type="Proteomes" id="UP000002596"/>
    </source>
</evidence>
<dbReference type="AlphaFoldDB" id="A1TUU6"/>
<feature type="region of interest" description="Disordered" evidence="1">
    <location>
        <begin position="343"/>
        <end position="430"/>
    </location>
</feature>
<reference evidence="3 4" key="1">
    <citation type="submission" date="2006-12" db="EMBL/GenBank/DDBJ databases">
        <title>Complete sequence of Acidovorax avenae subsp. citrulli AAC00-1.</title>
        <authorList>
            <consortium name="US DOE Joint Genome Institute"/>
            <person name="Copeland A."/>
            <person name="Lucas S."/>
            <person name="Lapidus A."/>
            <person name="Barry K."/>
            <person name="Detter J.C."/>
            <person name="Glavina del Rio T."/>
            <person name="Dalin E."/>
            <person name="Tice H."/>
            <person name="Pitluck S."/>
            <person name="Kiss H."/>
            <person name="Brettin T."/>
            <person name="Bruce D."/>
            <person name="Han C."/>
            <person name="Tapia R."/>
            <person name="Gilna P."/>
            <person name="Schmutz J."/>
            <person name="Larimer F."/>
            <person name="Land M."/>
            <person name="Hauser L."/>
            <person name="Kyrpides N."/>
            <person name="Kim E."/>
            <person name="Stahl D."/>
            <person name="Richardson P."/>
        </authorList>
    </citation>
    <scope>NUCLEOTIDE SEQUENCE [LARGE SCALE GENOMIC DNA]</scope>
    <source>
        <strain evidence="3 4">AAC00-1</strain>
    </source>
</reference>
<dbReference type="PANTHER" id="PTHR37946">
    <property type="entry name" value="SLL1969 PROTEIN"/>
    <property type="match status" value="1"/>
</dbReference>
<evidence type="ECO:0000313" key="3">
    <source>
        <dbReference type="EMBL" id="ABM34734.1"/>
    </source>
</evidence>
<dbReference type="InterPro" id="IPR000073">
    <property type="entry name" value="AB_hydrolase_1"/>
</dbReference>
<dbReference type="Pfam" id="PF12697">
    <property type="entry name" value="Abhydrolase_6"/>
    <property type="match status" value="1"/>
</dbReference>
<dbReference type="HOGENOM" id="CLU_637167_0_0_4"/>
<sequence length="430" mass="46121">MVMAQLALAAGWLGWLWPLSPAGALAGAALWLVGPRLWLGLQFLVMLRANRGDPVPAPPAGRVLRAWWAETRWASWVFGWWQPFRHAAVPDWLPPPAVAGATATPRGVVLVHGFLCNRGFWMPWFALLRRRGHAFVAVTLEPPFGAIDDYAATIDAAVRRVTEATGRPPLVICHSMGGLAVRAWLRACGETGIGRVHRVVTLGTPHGGTEAARLSRSANGRQMVPGHPWLQALDASEPPSVRARFTCFHSDCDNVVYPASTAMLAGADNRFVAGAAHVHVAFHPDVVRACLEIAGQPWRRLPGSAAVRFRRRAVAGAAAYRSAPPAVPPLPGADSRAACHGWPAARRGPAPGHGTAAAAGHAGRTLPAPPAGPRRRVAPSRRPTTCGARRRARWVRARRRESAVPAARRGRRGLPGPRTTGLEADATDWM</sequence>
<gene>
    <name evidence="3" type="ordered locus">Aave_4194</name>
</gene>
<evidence type="ECO:0000256" key="1">
    <source>
        <dbReference type="SAM" id="MobiDB-lite"/>
    </source>
</evidence>
<dbReference type="eggNOG" id="COG1075">
    <property type="taxonomic scope" value="Bacteria"/>
</dbReference>
<proteinExistence type="predicted"/>
<dbReference type="STRING" id="397945.Aave_4194"/>
<dbReference type="KEGG" id="aav:Aave_4194"/>
<name>A1TUU6_PARC0</name>
<dbReference type="GO" id="GO:0016787">
    <property type="term" value="F:hydrolase activity"/>
    <property type="evidence" value="ECO:0007669"/>
    <property type="project" value="UniProtKB-KW"/>
</dbReference>
<dbReference type="Gene3D" id="3.40.50.1820">
    <property type="entry name" value="alpha/beta hydrolase"/>
    <property type="match status" value="1"/>
</dbReference>
<keyword evidence="3" id="KW-0378">Hydrolase</keyword>
<accession>A1TUU6</accession>
<feature type="domain" description="AB hydrolase-1" evidence="2">
    <location>
        <begin position="108"/>
        <end position="307"/>
    </location>
</feature>